<evidence type="ECO:0000313" key="2">
    <source>
        <dbReference type="Proteomes" id="UP000634136"/>
    </source>
</evidence>
<accession>A0A834WRX7</accession>
<comment type="caution">
    <text evidence="1">The sequence shown here is derived from an EMBL/GenBank/DDBJ whole genome shotgun (WGS) entry which is preliminary data.</text>
</comment>
<dbReference type="EMBL" id="JAAIUW010000005">
    <property type="protein sequence ID" value="KAF7830361.1"/>
    <property type="molecule type" value="Genomic_DNA"/>
</dbReference>
<gene>
    <name evidence="1" type="ORF">G2W53_012694</name>
</gene>
<sequence length="31" mass="3211">MAQHGSHHGTTPRSAVLCNTCGIAAHSEHQA</sequence>
<organism evidence="1 2">
    <name type="scientific">Senna tora</name>
    <dbReference type="NCBI Taxonomy" id="362788"/>
    <lineage>
        <taxon>Eukaryota</taxon>
        <taxon>Viridiplantae</taxon>
        <taxon>Streptophyta</taxon>
        <taxon>Embryophyta</taxon>
        <taxon>Tracheophyta</taxon>
        <taxon>Spermatophyta</taxon>
        <taxon>Magnoliopsida</taxon>
        <taxon>eudicotyledons</taxon>
        <taxon>Gunneridae</taxon>
        <taxon>Pentapetalae</taxon>
        <taxon>rosids</taxon>
        <taxon>fabids</taxon>
        <taxon>Fabales</taxon>
        <taxon>Fabaceae</taxon>
        <taxon>Caesalpinioideae</taxon>
        <taxon>Cassia clade</taxon>
        <taxon>Senna</taxon>
    </lineage>
</organism>
<proteinExistence type="predicted"/>
<dbReference type="AlphaFoldDB" id="A0A834WRX7"/>
<keyword evidence="2" id="KW-1185">Reference proteome</keyword>
<reference evidence="1" key="1">
    <citation type="submission" date="2020-09" db="EMBL/GenBank/DDBJ databases">
        <title>Genome-Enabled Discovery of Anthraquinone Biosynthesis in Senna tora.</title>
        <authorList>
            <person name="Kang S.-H."/>
            <person name="Pandey R.P."/>
            <person name="Lee C.-M."/>
            <person name="Sim J.-S."/>
            <person name="Jeong J.-T."/>
            <person name="Choi B.-S."/>
            <person name="Jung M."/>
            <person name="Ginzburg D."/>
            <person name="Zhao K."/>
            <person name="Won S.Y."/>
            <person name="Oh T.-J."/>
            <person name="Yu Y."/>
            <person name="Kim N.-H."/>
            <person name="Lee O.R."/>
            <person name="Lee T.-H."/>
            <person name="Bashyal P."/>
            <person name="Kim T.-S."/>
            <person name="Lee W.-H."/>
            <person name="Kawkins C."/>
            <person name="Kim C.-K."/>
            <person name="Kim J.S."/>
            <person name="Ahn B.O."/>
            <person name="Rhee S.Y."/>
            <person name="Sohng J.K."/>
        </authorList>
    </citation>
    <scope>NUCLEOTIDE SEQUENCE</scope>
    <source>
        <tissue evidence="1">Leaf</tissue>
    </source>
</reference>
<evidence type="ECO:0000313" key="1">
    <source>
        <dbReference type="EMBL" id="KAF7830361.1"/>
    </source>
</evidence>
<protein>
    <submittedName>
        <fullName evidence="1">Uncharacterized protein</fullName>
    </submittedName>
</protein>
<dbReference type="Proteomes" id="UP000634136">
    <property type="component" value="Unassembled WGS sequence"/>
</dbReference>
<name>A0A834WRX7_9FABA</name>